<comment type="caution">
    <text evidence="1">The sequence shown here is derived from an EMBL/GenBank/DDBJ whole genome shotgun (WGS) entry which is preliminary data.</text>
</comment>
<reference evidence="1" key="1">
    <citation type="submission" date="2020-05" db="EMBL/GenBank/DDBJ databases">
        <title>The draft genome sequence of Maribacter sp. ANRC-HE7.</title>
        <authorList>
            <person name="Mu L."/>
        </authorList>
    </citation>
    <scope>NUCLEOTIDE SEQUENCE</scope>
    <source>
        <strain evidence="1">ANRC-HE7</strain>
    </source>
</reference>
<name>A0ABR7V1M3_9FLAO</name>
<dbReference type="RefSeq" id="WP_188243342.1">
    <property type="nucleotide sequence ID" value="NZ_JABTCF010000004.1"/>
</dbReference>
<evidence type="ECO:0000313" key="1">
    <source>
        <dbReference type="EMBL" id="MBD0777830.1"/>
    </source>
</evidence>
<sequence>MRVADQVLNDKIKVFIIPTGNHLKNVVTIDEASVLDVGDNGSCWRLPKGDGKFTTLADNRMLRLCREVATECDLFNCSGTFMISVVWC</sequence>
<dbReference type="EMBL" id="JABTCF010000004">
    <property type="protein sequence ID" value="MBD0777830.1"/>
    <property type="molecule type" value="Genomic_DNA"/>
</dbReference>
<keyword evidence="2" id="KW-1185">Reference proteome</keyword>
<dbReference type="Proteomes" id="UP001166021">
    <property type="component" value="Unassembled WGS sequence"/>
</dbReference>
<gene>
    <name evidence="1" type="ORF">HPE56_08495</name>
</gene>
<proteinExistence type="predicted"/>
<evidence type="ECO:0000313" key="2">
    <source>
        <dbReference type="Proteomes" id="UP001166021"/>
    </source>
</evidence>
<protein>
    <submittedName>
        <fullName evidence="1">Uncharacterized protein</fullName>
    </submittedName>
</protein>
<accession>A0ABR7V1M3</accession>
<organism evidence="1 2">
    <name type="scientific">Maribacter aquimaris</name>
    <dbReference type="NCBI Taxonomy" id="2737171"/>
    <lineage>
        <taxon>Bacteria</taxon>
        <taxon>Pseudomonadati</taxon>
        <taxon>Bacteroidota</taxon>
        <taxon>Flavobacteriia</taxon>
        <taxon>Flavobacteriales</taxon>
        <taxon>Flavobacteriaceae</taxon>
        <taxon>Maribacter</taxon>
    </lineage>
</organism>